<dbReference type="GO" id="GO:0000444">
    <property type="term" value="C:MIS12/MIND type complex"/>
    <property type="evidence" value="ECO:0007669"/>
    <property type="project" value="TreeGrafter"/>
</dbReference>
<protein>
    <submittedName>
        <fullName evidence="1">Uncharacterized protein</fullName>
    </submittedName>
</protein>
<comment type="caution">
    <text evidence="1">The sequence shown here is derived from an EMBL/GenBank/DDBJ whole genome shotgun (WGS) entry which is preliminary data.</text>
</comment>
<dbReference type="GO" id="GO:0000070">
    <property type="term" value="P:mitotic sister chromatid segregation"/>
    <property type="evidence" value="ECO:0007669"/>
    <property type="project" value="InterPro"/>
</dbReference>
<dbReference type="OrthoDB" id="2135762at2759"/>
<dbReference type="AlphaFoldDB" id="A0A9W8MRZ7"/>
<reference evidence="1" key="1">
    <citation type="submission" date="2022-07" db="EMBL/GenBank/DDBJ databases">
        <title>Genome Sequence of Agrocybe chaxingu.</title>
        <authorList>
            <person name="Buettner E."/>
        </authorList>
    </citation>
    <scope>NUCLEOTIDE SEQUENCE</scope>
    <source>
        <strain evidence="1">MP-N11</strain>
    </source>
</reference>
<accession>A0A9W8MRZ7</accession>
<organism evidence="1 2">
    <name type="scientific">Agrocybe chaxingu</name>
    <dbReference type="NCBI Taxonomy" id="84603"/>
    <lineage>
        <taxon>Eukaryota</taxon>
        <taxon>Fungi</taxon>
        <taxon>Dikarya</taxon>
        <taxon>Basidiomycota</taxon>
        <taxon>Agaricomycotina</taxon>
        <taxon>Agaricomycetes</taxon>
        <taxon>Agaricomycetidae</taxon>
        <taxon>Agaricales</taxon>
        <taxon>Agaricineae</taxon>
        <taxon>Strophariaceae</taxon>
        <taxon>Agrocybe</taxon>
    </lineage>
</organism>
<dbReference type="Proteomes" id="UP001148786">
    <property type="component" value="Unassembled WGS sequence"/>
</dbReference>
<sequence length="201" mass="23201">MDAREDLPRISVDSVHGWQKVRSNYTDATFAALQAQIASRGHSRERDAIRAHLEQFIDRTFTLAQPNLRVNGHNFESFDENGRETEPFDEILDRRIWSLADTRLQWHKRIAETRRTIPSEIESAISTLMQEHRDLDTIILPPTTEEQLEQSPEDDDTHQRVQAALQKTSALANELEQTVTQQHERGERVKLIASEVNSLKP</sequence>
<dbReference type="InterPro" id="IPR013950">
    <property type="entry name" value="Mis14/Nsl1"/>
</dbReference>
<gene>
    <name evidence="1" type="ORF">NLJ89_g11064</name>
</gene>
<dbReference type="Pfam" id="PF08641">
    <property type="entry name" value="Mis14"/>
    <property type="match status" value="1"/>
</dbReference>
<evidence type="ECO:0000313" key="1">
    <source>
        <dbReference type="EMBL" id="KAJ3493250.1"/>
    </source>
</evidence>
<proteinExistence type="predicted"/>
<dbReference type="EMBL" id="JANKHO010002305">
    <property type="protein sequence ID" value="KAJ3493250.1"/>
    <property type="molecule type" value="Genomic_DNA"/>
</dbReference>
<dbReference type="PANTHER" id="PTHR31749">
    <property type="entry name" value="KINETOCHORE-ASSOCIATED PROTEIN NSL1 HOMOLOG"/>
    <property type="match status" value="1"/>
</dbReference>
<keyword evidence="2" id="KW-1185">Reference proteome</keyword>
<name>A0A9W8MRZ7_9AGAR</name>
<dbReference type="PANTHER" id="PTHR31749:SF3">
    <property type="entry name" value="KINETOCHORE-ASSOCIATED PROTEIN NSL1 HOMOLOG"/>
    <property type="match status" value="1"/>
</dbReference>
<evidence type="ECO:0000313" key="2">
    <source>
        <dbReference type="Proteomes" id="UP001148786"/>
    </source>
</evidence>